<dbReference type="PANTHER" id="PTHR32387">
    <property type="entry name" value="WU:FJ29H11"/>
    <property type="match status" value="1"/>
</dbReference>
<keyword evidence="3" id="KW-1185">Reference proteome</keyword>
<dbReference type="PANTHER" id="PTHR32387:SF0">
    <property type="entry name" value="PROTEIN NO VEIN"/>
    <property type="match status" value="1"/>
</dbReference>
<evidence type="ECO:0000256" key="1">
    <source>
        <dbReference type="SAM" id="MobiDB-lite"/>
    </source>
</evidence>
<dbReference type="InterPro" id="IPR036890">
    <property type="entry name" value="HATPase_C_sf"/>
</dbReference>
<evidence type="ECO:0000313" key="2">
    <source>
        <dbReference type="EMBL" id="KAF1842835.1"/>
    </source>
</evidence>
<dbReference type="Gene3D" id="3.30.565.10">
    <property type="entry name" value="Histidine kinase-like ATPase, C-terminal domain"/>
    <property type="match status" value="1"/>
</dbReference>
<evidence type="ECO:0000313" key="3">
    <source>
        <dbReference type="Proteomes" id="UP000800039"/>
    </source>
</evidence>
<dbReference type="GeneID" id="63850895"/>
<dbReference type="OrthoDB" id="1262810at2759"/>
<gene>
    <name evidence="2" type="ORF">K460DRAFT_367777</name>
</gene>
<organism evidence="2 3">
    <name type="scientific">Cucurbitaria berberidis CBS 394.84</name>
    <dbReference type="NCBI Taxonomy" id="1168544"/>
    <lineage>
        <taxon>Eukaryota</taxon>
        <taxon>Fungi</taxon>
        <taxon>Dikarya</taxon>
        <taxon>Ascomycota</taxon>
        <taxon>Pezizomycotina</taxon>
        <taxon>Dothideomycetes</taxon>
        <taxon>Pleosporomycetidae</taxon>
        <taxon>Pleosporales</taxon>
        <taxon>Pleosporineae</taxon>
        <taxon>Cucurbitariaceae</taxon>
        <taxon>Cucurbitaria</taxon>
    </lineage>
</organism>
<accession>A0A9P4GC16</accession>
<dbReference type="Proteomes" id="UP000800039">
    <property type="component" value="Unassembled WGS sequence"/>
</dbReference>
<protein>
    <recommendedName>
        <fullName evidence="4">Protein NO VEIN C-terminal domain-containing protein</fullName>
    </recommendedName>
</protein>
<dbReference type="RefSeq" id="XP_040785398.1">
    <property type="nucleotide sequence ID" value="XM_040933644.1"/>
</dbReference>
<comment type="caution">
    <text evidence="2">The sequence shown here is derived from an EMBL/GenBank/DDBJ whole genome shotgun (WGS) entry which is preliminary data.</text>
</comment>
<reference evidence="2" key="1">
    <citation type="submission" date="2020-01" db="EMBL/GenBank/DDBJ databases">
        <authorList>
            <consortium name="DOE Joint Genome Institute"/>
            <person name="Haridas S."/>
            <person name="Albert R."/>
            <person name="Binder M."/>
            <person name="Bloem J."/>
            <person name="Labutti K."/>
            <person name="Salamov A."/>
            <person name="Andreopoulos B."/>
            <person name="Baker S.E."/>
            <person name="Barry K."/>
            <person name="Bills G."/>
            <person name="Bluhm B.H."/>
            <person name="Cannon C."/>
            <person name="Castanera R."/>
            <person name="Culley D.E."/>
            <person name="Daum C."/>
            <person name="Ezra D."/>
            <person name="Gonzalez J.B."/>
            <person name="Henrissat B."/>
            <person name="Kuo A."/>
            <person name="Liang C."/>
            <person name="Lipzen A."/>
            <person name="Lutzoni F."/>
            <person name="Magnuson J."/>
            <person name="Mondo S."/>
            <person name="Nolan M."/>
            <person name="Ohm R."/>
            <person name="Pangilinan J."/>
            <person name="Park H.-J."/>
            <person name="Ramirez L."/>
            <person name="Alfaro M."/>
            <person name="Sun H."/>
            <person name="Tritt A."/>
            <person name="Yoshinaga Y."/>
            <person name="Zwiers L.-H."/>
            <person name="Turgeon B.G."/>
            <person name="Goodwin S.B."/>
            <person name="Spatafora J.W."/>
            <person name="Crous P.W."/>
            <person name="Grigoriev I.V."/>
        </authorList>
    </citation>
    <scope>NUCLEOTIDE SEQUENCE</scope>
    <source>
        <strain evidence="2">CBS 394.84</strain>
    </source>
</reference>
<dbReference type="SUPFAM" id="SSF55874">
    <property type="entry name" value="ATPase domain of HSP90 chaperone/DNA topoisomerase II/histidine kinase"/>
    <property type="match status" value="1"/>
</dbReference>
<evidence type="ECO:0008006" key="4">
    <source>
        <dbReference type="Google" id="ProtNLM"/>
    </source>
</evidence>
<sequence>MEAHHPRLAGRLQEVLDALGDEEPSTVREAQAITEKIRISKGHLDDEVRLDLENLMPRNRDLMLAFVERNRDMEAAYTSSISEQLYSSKYRFLYELIQNADDSSYRKDANHRAAPYVRFSITPETILIDSNEDGFTRANVEAICATGKSSKKASTSDTHIGEKGFGFKSVFSIAHEVHIQSGVWSFRFQHHPQDNGLGMVIPLDAELKPLPDDVSTRITLKISDTTTTAYKKLLDAVTDIPETTIFFLQRLQKIQARMTRMDGSTEMISITKAKKSSSSLTSITRSQELGGITSQDVSAYLRLRYKKHRMPQDRRRKDKSSVTIDLAFPVDPSTMKPKVSERGQYVFAYLPLQRLPQIQFLIQSDFITAANRESVIDCPWNDTICTGVAEMFCWAVSQSFTKADHSLRYSWLEYLPTRPMEHPWKSLLSSIKDGLKTKSILQSWEKRQLKPPSELRQLPTIMLHEGRPILKDLANECYLAPEYSASHSSILSELGARIMSWTEMVDRLQMDLVSLSSAVRTSVDESWQEAFARLILVGLRRSDATCQQRIKRLAIIPLAGGSQWTGAPGTTGGLTDIYFPTTGSIRIPDSISLSMVALHAASNGKRKELYTAMGVKECPVETVLSKIKQAQLSNSAPFDPTNQQLRYLFHFHPQLGEVQSWRVWVALAGGTKKKAFSQSLYHPSYNEYDMYQLLPEQIRYNLGTVAGFLSSSIVDLEPSTVRVRDRTWKDWLTSITNARHYPPLRDGGFGSRSLLSQGLQAVLQHNPEKFLCTLKAHWNEYQQTVSYVNSDIRNRKVPCQSGSLVELHRTYLPTPDILSRITALGLHEAHFHILVLPDGALTETTYRQWQFLEQFGVASKPDLSFYKQALEAIKSRTAVVDLVKVQNIYEDIARMATVEQHADLQSFFTFTSNIWDPHQNSWVDQDECIWQGPDFMSYKTVLAQSYGRNALLTTFFTFVLQIPDWTIDNVLEEIELRRDNDDTTDLPLLEDIYSFLNTNVKTNEDWQKVKDSFSEETMILGEDGSWHTRHTCLWRSPFPLTGFQDLSNIYPELEDFFVRHLRIKKASPGMLIDEVKRMANEAHPRISEIHRRLVEIGMLLAKTGVESSVARALDALKEVEFLPKKLADGTLILVDVEDDFAISDHPRYGNALSGHGVLLDFRVDEVQILHAVFQHLGLQSRYLSVMVQEVSRVGVDSSENESLSTELQSKAYALYCCAAKYMSIMALRDDHALFDRLKTALIFTTDDISTHLTLPLGTPSLSVQSDRAFIHHEEVDGQLRIYVPAEQQQCRACYRSQMPELLTRVLGVDASAKFNISSIVASSLRDLDDILTEQDVPSVDWIEKPAIDIPELSEDERPRTPIPHSVFDDSDATTIVNDSGYLTPRAPSRYRDESEHTPSRVDIRDAIQPPSPAQYPRLIEQVVQIAQRAGHRREGGGGVGVAYTPPRDGEYRYFDHVATFGNREVNEFAHDRRIGAVGEAFVFEVLSTLNLPDFTQENWQSTIRGELQSATRYESMQNWVGRETADIVYTDHTGALTQYLRDNCTGSFPEQIPIGHDHTTMPIEYYLEVKSTTSACNTRFYLSSGQYKRMENMALIEDQRPNRVYVIVRIYNLTTTNIGFKIFIDPLRLEGIYLDFEVQQWIGKTL</sequence>
<proteinExistence type="predicted"/>
<feature type="compositionally biased region" description="Basic and acidic residues" evidence="1">
    <location>
        <begin position="1389"/>
        <end position="1399"/>
    </location>
</feature>
<dbReference type="EMBL" id="ML976617">
    <property type="protein sequence ID" value="KAF1842835.1"/>
    <property type="molecule type" value="Genomic_DNA"/>
</dbReference>
<name>A0A9P4GC16_9PLEO</name>
<dbReference type="NCBIfam" id="NF047352">
    <property type="entry name" value="P_loop_sacsin"/>
    <property type="match status" value="1"/>
</dbReference>
<feature type="region of interest" description="Disordered" evidence="1">
    <location>
        <begin position="1354"/>
        <end position="1399"/>
    </location>
</feature>
<dbReference type="InterPro" id="IPR052957">
    <property type="entry name" value="Auxin_embryo_med"/>
</dbReference>